<accession>A0A2H0Y3B8</accession>
<dbReference type="SUPFAM" id="SSF46955">
    <property type="entry name" value="Putative DNA-binding domain"/>
    <property type="match status" value="1"/>
</dbReference>
<evidence type="ECO:0000313" key="3">
    <source>
        <dbReference type="EMBL" id="PIS31270.1"/>
    </source>
</evidence>
<keyword evidence="1" id="KW-0238">DNA-binding</keyword>
<evidence type="ECO:0000259" key="2">
    <source>
        <dbReference type="PROSITE" id="PS50937"/>
    </source>
</evidence>
<comment type="caution">
    <text evidence="3">The sequence shown here is derived from an EMBL/GenBank/DDBJ whole genome shotgun (WGS) entry which is preliminary data.</text>
</comment>
<dbReference type="PROSITE" id="PS00552">
    <property type="entry name" value="HTH_MERR_1"/>
    <property type="match status" value="1"/>
</dbReference>
<gene>
    <name evidence="3" type="ORF">COT42_01515</name>
</gene>
<sequence>MFIMLSTIMFALFHNPKRGVYTISIAAELIGCHPRTLRIYEEEGLVEPKRTQGNYRLYSQEDLDRVRKIVNLMHELSLNLAGVKALFAAADKFHIEIEKMIDEMLSSVKAK</sequence>
<dbReference type="Gene3D" id="1.10.1660.10">
    <property type="match status" value="1"/>
</dbReference>
<proteinExistence type="predicted"/>
<feature type="domain" description="HTH merR-type" evidence="2">
    <location>
        <begin position="20"/>
        <end position="89"/>
    </location>
</feature>
<dbReference type="InterPro" id="IPR000551">
    <property type="entry name" value="MerR-type_HTH_dom"/>
</dbReference>
<protein>
    <submittedName>
        <fullName evidence="3">MerR family transcriptional regulator</fullName>
    </submittedName>
</protein>
<dbReference type="PANTHER" id="PTHR30204:SF58">
    <property type="entry name" value="HTH-TYPE TRANSCRIPTIONAL REGULATOR YFMP"/>
    <property type="match status" value="1"/>
</dbReference>
<dbReference type="EMBL" id="PEYM01000028">
    <property type="protein sequence ID" value="PIS31270.1"/>
    <property type="molecule type" value="Genomic_DNA"/>
</dbReference>
<dbReference type="AlphaFoldDB" id="A0A2H0Y3B8"/>
<evidence type="ECO:0000313" key="4">
    <source>
        <dbReference type="Proteomes" id="UP000231343"/>
    </source>
</evidence>
<organism evidence="3 4">
    <name type="scientific">Candidatus Saganbacteria bacterium CG08_land_8_20_14_0_20_45_16</name>
    <dbReference type="NCBI Taxonomy" id="2014293"/>
    <lineage>
        <taxon>Bacteria</taxon>
        <taxon>Bacillati</taxon>
        <taxon>Saganbacteria</taxon>
    </lineage>
</organism>
<dbReference type="InterPro" id="IPR009061">
    <property type="entry name" value="DNA-bd_dom_put_sf"/>
</dbReference>
<reference evidence="3 4" key="1">
    <citation type="submission" date="2017-09" db="EMBL/GenBank/DDBJ databases">
        <title>Depth-based differentiation of microbial function through sediment-hosted aquifers and enrichment of novel symbionts in the deep terrestrial subsurface.</title>
        <authorList>
            <person name="Probst A.J."/>
            <person name="Ladd B."/>
            <person name="Jarett J.K."/>
            <person name="Geller-Mcgrath D.E."/>
            <person name="Sieber C.M."/>
            <person name="Emerson J.B."/>
            <person name="Anantharaman K."/>
            <person name="Thomas B.C."/>
            <person name="Malmstrom R."/>
            <person name="Stieglmeier M."/>
            <person name="Klingl A."/>
            <person name="Woyke T."/>
            <person name="Ryan C.M."/>
            <person name="Banfield J.F."/>
        </authorList>
    </citation>
    <scope>NUCLEOTIDE SEQUENCE [LARGE SCALE GENOMIC DNA]</scope>
    <source>
        <strain evidence="3">CG08_land_8_20_14_0_20_45_16</strain>
    </source>
</reference>
<dbReference type="SMART" id="SM00422">
    <property type="entry name" value="HTH_MERR"/>
    <property type="match status" value="1"/>
</dbReference>
<evidence type="ECO:0000256" key="1">
    <source>
        <dbReference type="ARBA" id="ARBA00023125"/>
    </source>
</evidence>
<dbReference type="GO" id="GO:0003700">
    <property type="term" value="F:DNA-binding transcription factor activity"/>
    <property type="evidence" value="ECO:0007669"/>
    <property type="project" value="InterPro"/>
</dbReference>
<name>A0A2H0Y3B8_UNCSA</name>
<dbReference type="Proteomes" id="UP000231343">
    <property type="component" value="Unassembled WGS sequence"/>
</dbReference>
<dbReference type="PANTHER" id="PTHR30204">
    <property type="entry name" value="REDOX-CYCLING DRUG-SENSING TRANSCRIPTIONAL ACTIVATOR SOXR"/>
    <property type="match status" value="1"/>
</dbReference>
<dbReference type="InterPro" id="IPR047057">
    <property type="entry name" value="MerR_fam"/>
</dbReference>
<dbReference type="Pfam" id="PF13411">
    <property type="entry name" value="MerR_1"/>
    <property type="match status" value="1"/>
</dbReference>
<dbReference type="PROSITE" id="PS50937">
    <property type="entry name" value="HTH_MERR_2"/>
    <property type="match status" value="1"/>
</dbReference>
<dbReference type="GO" id="GO:0003677">
    <property type="term" value="F:DNA binding"/>
    <property type="evidence" value="ECO:0007669"/>
    <property type="project" value="UniProtKB-KW"/>
</dbReference>